<dbReference type="OrthoDB" id="3625154at2"/>
<keyword evidence="3" id="KW-1185">Reference proteome</keyword>
<dbReference type="STRING" id="710685.MycrhN_0967"/>
<proteinExistence type="predicted"/>
<evidence type="ECO:0000259" key="1">
    <source>
        <dbReference type="Pfam" id="PF14230"/>
    </source>
</evidence>
<dbReference type="AlphaFoldDB" id="G8RSX3"/>
<dbReference type="Pfam" id="PF14230">
    <property type="entry name" value="DUF4333"/>
    <property type="match status" value="1"/>
</dbReference>
<sequence>MIAGVIFAVAVIGALALVGGLWVTGSFGSGTVLDVGKAEAGVKQILSDPINGYGANQVSSVKCNGGKDPEVKQGEGFSCDVTINGAKRKVQVVFRDDAGTYEVDGPR</sequence>
<dbReference type="PATRIC" id="fig|710685.3.peg.972"/>
<feature type="domain" description="DUF4333" evidence="1">
    <location>
        <begin position="16"/>
        <end position="99"/>
    </location>
</feature>
<accession>G8RSX3</accession>
<dbReference type="EMBL" id="CP003169">
    <property type="protein sequence ID" value="AEV71595.1"/>
    <property type="molecule type" value="Genomic_DNA"/>
</dbReference>
<organism evidence="2 3">
    <name type="scientific">Mycolicibacterium rhodesiae (strain NBB3)</name>
    <name type="common">Mycobacterium rhodesiae</name>
    <dbReference type="NCBI Taxonomy" id="710685"/>
    <lineage>
        <taxon>Bacteria</taxon>
        <taxon>Bacillati</taxon>
        <taxon>Actinomycetota</taxon>
        <taxon>Actinomycetes</taxon>
        <taxon>Mycobacteriales</taxon>
        <taxon>Mycobacteriaceae</taxon>
        <taxon>Mycolicibacterium</taxon>
    </lineage>
</organism>
<dbReference type="HOGENOM" id="CLU_175504_0_0_11"/>
<gene>
    <name evidence="2" type="ordered locus">MycrhN_0967</name>
</gene>
<dbReference type="KEGG" id="mrh:MycrhN_0967"/>
<evidence type="ECO:0000313" key="3">
    <source>
        <dbReference type="Proteomes" id="UP000005442"/>
    </source>
</evidence>
<reference evidence="2 3" key="1">
    <citation type="submission" date="2011-12" db="EMBL/GenBank/DDBJ databases">
        <title>Complete sequence of Mycobacterium rhodesiae NBB3.</title>
        <authorList>
            <consortium name="US DOE Joint Genome Institute"/>
            <person name="Lucas S."/>
            <person name="Han J."/>
            <person name="Lapidus A."/>
            <person name="Cheng J.-F."/>
            <person name="Goodwin L."/>
            <person name="Pitluck S."/>
            <person name="Peters L."/>
            <person name="Mikhailova N."/>
            <person name="Gu W."/>
            <person name="Detter J.C."/>
            <person name="Han C."/>
            <person name="Tapia R."/>
            <person name="Land M."/>
            <person name="Hauser L."/>
            <person name="Kyrpides N."/>
            <person name="Ivanova N."/>
            <person name="Pagani I."/>
            <person name="Mattes T."/>
            <person name="Holmes A."/>
            <person name="Rutledge P."/>
            <person name="Paulsen I."/>
            <person name="Coleman N."/>
            <person name="Woyke T."/>
        </authorList>
    </citation>
    <scope>NUCLEOTIDE SEQUENCE [LARGE SCALE GENOMIC DNA]</scope>
    <source>
        <strain evidence="2 3">NBB3</strain>
    </source>
</reference>
<evidence type="ECO:0000313" key="2">
    <source>
        <dbReference type="EMBL" id="AEV71595.1"/>
    </source>
</evidence>
<name>G8RSX3_MYCRN</name>
<dbReference type="eggNOG" id="ENOG5031QAP">
    <property type="taxonomic scope" value="Bacteria"/>
</dbReference>
<dbReference type="InterPro" id="IPR025637">
    <property type="entry name" value="DUF4333"/>
</dbReference>
<protein>
    <recommendedName>
        <fullName evidence="1">DUF4333 domain-containing protein</fullName>
    </recommendedName>
</protein>
<dbReference type="Proteomes" id="UP000005442">
    <property type="component" value="Chromosome"/>
</dbReference>